<evidence type="ECO:0000259" key="4">
    <source>
        <dbReference type="Pfam" id="PF22675"/>
    </source>
</evidence>
<dbReference type="Proteomes" id="UP000249390">
    <property type="component" value="Unassembled WGS sequence"/>
</dbReference>
<dbReference type="Pfam" id="PF23469">
    <property type="entry name" value="KH_12"/>
    <property type="match status" value="1"/>
</dbReference>
<dbReference type="PANTHER" id="PTHR15744:SF0">
    <property type="entry name" value="KH HOMOLOGY DOMAIN-CONTAINING PROTEIN 4"/>
    <property type="match status" value="1"/>
</dbReference>
<dbReference type="InterPro" id="IPR036612">
    <property type="entry name" value="KH_dom_type_1_sf"/>
</dbReference>
<feature type="region of interest" description="Disordered" evidence="3">
    <location>
        <begin position="565"/>
        <end position="584"/>
    </location>
</feature>
<feature type="region of interest" description="Disordered" evidence="3">
    <location>
        <begin position="1"/>
        <end position="38"/>
    </location>
</feature>
<evidence type="ECO:0000313" key="6">
    <source>
        <dbReference type="EMBL" id="RAL47111.1"/>
    </source>
</evidence>
<feature type="domain" description="KHDC4/BBP-like KH-domain type I" evidence="4">
    <location>
        <begin position="197"/>
        <end position="268"/>
    </location>
</feature>
<gene>
    <name evidence="6" type="ORF">DM860_014005</name>
</gene>
<organism evidence="6 7">
    <name type="scientific">Cuscuta australis</name>
    <dbReference type="NCBI Taxonomy" id="267555"/>
    <lineage>
        <taxon>Eukaryota</taxon>
        <taxon>Viridiplantae</taxon>
        <taxon>Streptophyta</taxon>
        <taxon>Embryophyta</taxon>
        <taxon>Tracheophyta</taxon>
        <taxon>Spermatophyta</taxon>
        <taxon>Magnoliopsida</taxon>
        <taxon>eudicotyledons</taxon>
        <taxon>Gunneridae</taxon>
        <taxon>Pentapetalae</taxon>
        <taxon>asterids</taxon>
        <taxon>lamiids</taxon>
        <taxon>Solanales</taxon>
        <taxon>Convolvulaceae</taxon>
        <taxon>Cuscuteae</taxon>
        <taxon>Cuscuta</taxon>
        <taxon>Cuscuta subgen. Grammica</taxon>
        <taxon>Cuscuta sect. Cleistogrammica</taxon>
    </lineage>
</organism>
<dbReference type="EMBL" id="NQVE01000117">
    <property type="protein sequence ID" value="RAL47111.1"/>
    <property type="molecule type" value="Genomic_DNA"/>
</dbReference>
<dbReference type="InterPro" id="IPR031121">
    <property type="entry name" value="RIK/BLOM7"/>
</dbReference>
<feature type="compositionally biased region" description="Low complexity" evidence="3">
    <location>
        <begin position="399"/>
        <end position="409"/>
    </location>
</feature>
<dbReference type="FunFam" id="3.30.1370.10:FF:000037">
    <property type="entry name" value="KH domain protein"/>
    <property type="match status" value="1"/>
</dbReference>
<feature type="compositionally biased region" description="Polar residues" evidence="3">
    <location>
        <begin position="8"/>
        <end position="21"/>
    </location>
</feature>
<name>A0A328DSF3_9ASTE</name>
<dbReference type="GO" id="GO:0003723">
    <property type="term" value="F:RNA binding"/>
    <property type="evidence" value="ECO:0007669"/>
    <property type="project" value="InterPro"/>
</dbReference>
<protein>
    <recommendedName>
        <fullName evidence="1">Protein RIK</fullName>
    </recommendedName>
    <alternativeName>
        <fullName evidence="2">Rough sheath 2-interacting KH domain protein</fullName>
    </alternativeName>
</protein>
<dbReference type="InterPro" id="IPR055256">
    <property type="entry name" value="KH_1_KHDC4/BBP-like"/>
</dbReference>
<dbReference type="InterPro" id="IPR056149">
    <property type="entry name" value="PRP5/DDX46/KHDC4_KH"/>
</dbReference>
<sequence length="584" mass="62219">MTEDSFPRGSSSEPASSTDPAMSQKRKRRKWDQPEETLVSAGACQPPIIPFTGIGSFLGVALPGVGPAIGATLAQQHTPKIQDELIAREIVINDADSAVRYKLTKRQTQEEIQKITGAVVITRGKYRLPTAPPDGGKPLYLHISAGAHLETTVEKIKAVDHAASLVEEILKEGSSSNGLKANPSTSICVYVGFEVEASLNIAARIRGPNDQYINHIMNETGATVMLRGQGSDGSETAQDTHQPLHLFLSSNNPKSLEHAKLLAENLLDTISAEFGASRVSSSKVYGAVPPPPLLLAGSKSLGEELEANTIQDANLNAASMGVSVPASASGVNSYVSRGIVSHSLGSLNVLPSQPHTNYYPCMPISSGTSYMGYGGIYPQVTPLQQVALALRQSISATATSTLETSATTARPLTTMTSSIQKEHPPHKRKFRELPMGNATANLLQTPKDHNLAADAGARDNNIVPGPMVCQLSSRVMPPPPPPPKMMKPMAPPPPPKTNHLTPKVQGITNVPHKLLPENVSSTPKVHGITNMPHKPSSENLPDTLVKLMEYGDDDDDDTEVTAAEETLQGKSKNVPKAPKPFWAV</sequence>
<evidence type="ECO:0000256" key="2">
    <source>
        <dbReference type="ARBA" id="ARBA00081001"/>
    </source>
</evidence>
<feature type="region of interest" description="Disordered" evidence="3">
    <location>
        <begin position="399"/>
        <end position="431"/>
    </location>
</feature>
<comment type="caution">
    <text evidence="6">The sequence shown here is derived from an EMBL/GenBank/DDBJ whole genome shotgun (WGS) entry which is preliminary data.</text>
</comment>
<evidence type="ECO:0000259" key="5">
    <source>
        <dbReference type="Pfam" id="PF23469"/>
    </source>
</evidence>
<accession>A0A328DSF3</accession>
<dbReference type="SUPFAM" id="SSF54791">
    <property type="entry name" value="Eukaryotic type KH-domain (KH-domain type I)"/>
    <property type="match status" value="1"/>
</dbReference>
<dbReference type="PANTHER" id="PTHR15744">
    <property type="entry name" value="BLOM7"/>
    <property type="match status" value="1"/>
</dbReference>
<dbReference type="Gene3D" id="3.30.1370.10">
    <property type="entry name" value="K Homology domain, type 1"/>
    <property type="match status" value="1"/>
</dbReference>
<reference evidence="6 7" key="1">
    <citation type="submission" date="2018-06" db="EMBL/GenBank/DDBJ databases">
        <title>The Genome of Cuscuta australis (Dodder) Provides Insight into the Evolution of Plant Parasitism.</title>
        <authorList>
            <person name="Liu H."/>
        </authorList>
    </citation>
    <scope>NUCLEOTIDE SEQUENCE [LARGE SCALE GENOMIC DNA]</scope>
    <source>
        <strain evidence="7">cv. Yunnan</strain>
        <tissue evidence="6">Vines</tissue>
    </source>
</reference>
<evidence type="ECO:0000313" key="7">
    <source>
        <dbReference type="Proteomes" id="UP000249390"/>
    </source>
</evidence>
<dbReference type="GO" id="GO:0005634">
    <property type="term" value="C:nucleus"/>
    <property type="evidence" value="ECO:0007669"/>
    <property type="project" value="InterPro"/>
</dbReference>
<evidence type="ECO:0000256" key="3">
    <source>
        <dbReference type="SAM" id="MobiDB-lite"/>
    </source>
</evidence>
<keyword evidence="7" id="KW-1185">Reference proteome</keyword>
<feature type="domain" description="ATP-dependent RNA helicase PRP5/DDX46/KHDC4 KH" evidence="5">
    <location>
        <begin position="86"/>
        <end position="174"/>
    </location>
</feature>
<feature type="compositionally biased region" description="Polar residues" evidence="3">
    <location>
        <begin position="410"/>
        <end position="419"/>
    </location>
</feature>
<dbReference type="AlphaFoldDB" id="A0A328DSF3"/>
<dbReference type="Pfam" id="PF22675">
    <property type="entry name" value="KH-I_KHDC4-BBP"/>
    <property type="match status" value="1"/>
</dbReference>
<evidence type="ECO:0000256" key="1">
    <source>
        <dbReference type="ARBA" id="ARBA00070402"/>
    </source>
</evidence>
<proteinExistence type="predicted"/>